<gene>
    <name evidence="3" type="ORF">SAMN05216252_14326</name>
</gene>
<dbReference type="RefSeq" id="WP_245939335.1">
    <property type="nucleotide sequence ID" value="NZ_FZOF01000043.1"/>
</dbReference>
<evidence type="ECO:0008006" key="5">
    <source>
        <dbReference type="Google" id="ProtNLM"/>
    </source>
</evidence>
<dbReference type="EMBL" id="FZOF01000043">
    <property type="protein sequence ID" value="SNT57058.1"/>
    <property type="molecule type" value="Genomic_DNA"/>
</dbReference>
<keyword evidence="2" id="KW-0732">Signal</keyword>
<sequence>MASIGSGTIVTGLTAAALAAVGVLAVQASGSADEMPEGVRPAAAGDTGPTAAASASPSPERKNELPAASGSGTRVVYSLRADRVWLVGEDGKARTTYVVVPGTVDPAPGTYSVASRSASGVGGDGVAVENVVRFTTVDSVVIGFSAAKDGSLPDAPPPGQQTGGIREKRKDGAALWKFATIGSKIVVVR</sequence>
<protein>
    <recommendedName>
        <fullName evidence="5">L,D-transpeptidase</fullName>
    </recommendedName>
</protein>
<reference evidence="3 4" key="1">
    <citation type="submission" date="2017-06" db="EMBL/GenBank/DDBJ databases">
        <authorList>
            <person name="Kim H.J."/>
            <person name="Triplett B.A."/>
        </authorList>
    </citation>
    <scope>NUCLEOTIDE SEQUENCE [LARGE SCALE GENOMIC DNA]</scope>
    <source>
        <strain evidence="3 4">CGMCC 4.1858</strain>
    </source>
</reference>
<feature type="region of interest" description="Disordered" evidence="1">
    <location>
        <begin position="32"/>
        <end position="70"/>
    </location>
</feature>
<accession>A0A239NRP5</accession>
<keyword evidence="4" id="KW-1185">Reference proteome</keyword>
<proteinExistence type="predicted"/>
<feature type="signal peptide" evidence="2">
    <location>
        <begin position="1"/>
        <end position="28"/>
    </location>
</feature>
<evidence type="ECO:0000256" key="1">
    <source>
        <dbReference type="SAM" id="MobiDB-lite"/>
    </source>
</evidence>
<feature type="compositionally biased region" description="Low complexity" evidence="1">
    <location>
        <begin position="41"/>
        <end position="58"/>
    </location>
</feature>
<feature type="chain" id="PRO_5012241211" description="L,D-transpeptidase" evidence="2">
    <location>
        <begin position="29"/>
        <end position="189"/>
    </location>
</feature>
<name>A0A239NRP5_9ACTN</name>
<dbReference type="AlphaFoldDB" id="A0A239NRP5"/>
<evidence type="ECO:0000313" key="4">
    <source>
        <dbReference type="Proteomes" id="UP000198280"/>
    </source>
</evidence>
<organism evidence="3 4">
    <name type="scientific">Actinacidiphila glaucinigra</name>
    <dbReference type="NCBI Taxonomy" id="235986"/>
    <lineage>
        <taxon>Bacteria</taxon>
        <taxon>Bacillati</taxon>
        <taxon>Actinomycetota</taxon>
        <taxon>Actinomycetes</taxon>
        <taxon>Kitasatosporales</taxon>
        <taxon>Streptomycetaceae</taxon>
        <taxon>Actinacidiphila</taxon>
    </lineage>
</organism>
<evidence type="ECO:0000256" key="2">
    <source>
        <dbReference type="SAM" id="SignalP"/>
    </source>
</evidence>
<dbReference type="Proteomes" id="UP000198280">
    <property type="component" value="Unassembled WGS sequence"/>
</dbReference>
<evidence type="ECO:0000313" key="3">
    <source>
        <dbReference type="EMBL" id="SNT57058.1"/>
    </source>
</evidence>